<dbReference type="Gene3D" id="1.10.10.1340">
    <property type="entry name" value="Mediator of RNA polymerase II, submodule Med31 (Soh1)"/>
    <property type="match status" value="1"/>
</dbReference>
<evidence type="ECO:0000256" key="9">
    <source>
        <dbReference type="ARBA" id="ARBA00025687"/>
    </source>
</evidence>
<evidence type="ECO:0000256" key="3">
    <source>
        <dbReference type="ARBA" id="ARBA00011837"/>
    </source>
</evidence>
<dbReference type="GO" id="GO:0006355">
    <property type="term" value="P:regulation of DNA-templated transcription"/>
    <property type="evidence" value="ECO:0007669"/>
    <property type="project" value="InterPro"/>
</dbReference>
<reference evidence="11" key="1">
    <citation type="submission" date="2016-03" db="EMBL/GenBank/DDBJ databases">
        <title>Updated assembly of Pseudogymnoascus destructans, the fungus causing white-nose syndrome of bats.</title>
        <authorList>
            <person name="Palmer J.M."/>
            <person name="Drees K.P."/>
            <person name="Foster J.T."/>
            <person name="Lindner D.L."/>
        </authorList>
    </citation>
    <scope>NUCLEOTIDE SEQUENCE [LARGE SCALE GENOMIC DNA]</scope>
    <source>
        <strain evidence="11">20631-21</strain>
    </source>
</reference>
<dbReference type="GeneID" id="36283143"/>
<evidence type="ECO:0000256" key="10">
    <source>
        <dbReference type="RuleBase" id="RU364129"/>
    </source>
</evidence>
<sequence>MADSSYPPPPPSNNESKYGGFTRFEIELEFVQCLANPHYLLHLATLTTSETPNTPSIPLLAHLPFIAYLAYLQYFSTAPYLKYLTYPGPTLKNLELLQNERFRRDVLSPDVVGQLVVEGVGAVAGSRGGTKGDELS</sequence>
<organism evidence="11">
    <name type="scientific">Pseudogymnoascus destructans</name>
    <dbReference type="NCBI Taxonomy" id="655981"/>
    <lineage>
        <taxon>Eukaryota</taxon>
        <taxon>Fungi</taxon>
        <taxon>Dikarya</taxon>
        <taxon>Ascomycota</taxon>
        <taxon>Pezizomycotina</taxon>
        <taxon>Leotiomycetes</taxon>
        <taxon>Thelebolales</taxon>
        <taxon>Thelebolaceae</taxon>
        <taxon>Pseudogymnoascus</taxon>
    </lineage>
</organism>
<gene>
    <name evidence="11" type="primary">SOH1</name>
    <name evidence="11" type="ORF">VC83_00044</name>
</gene>
<comment type="subunit">
    <text evidence="3 10">Component of the Mediator complex.</text>
</comment>
<keyword evidence="8 10" id="KW-0539">Nucleus</keyword>
<evidence type="ECO:0000256" key="5">
    <source>
        <dbReference type="ARBA" id="ARBA00023015"/>
    </source>
</evidence>
<dbReference type="InterPro" id="IPR008831">
    <property type="entry name" value="Mediator_Med31"/>
</dbReference>
<comment type="function">
    <text evidence="9 10">Component of the Mediator complex, a coactivator involved in the regulated transcription of nearly all RNA polymerase II-dependent genes. Mediator functions as a bridge to convey information from gene-specific regulatory proteins to the basal RNA polymerase II transcription machinery. Mediator is recruited to promoters by direct interactions with regulatory proteins and serves as a scaffold for the assembly of a functional preinitiation complex with RNA polymerase II and the general transcription factors.</text>
</comment>
<dbReference type="OrthoDB" id="10257739at2759"/>
<keyword evidence="5 10" id="KW-0805">Transcription regulation</keyword>
<dbReference type="RefSeq" id="XP_024328555.1">
    <property type="nucleotide sequence ID" value="XM_024463741.1"/>
</dbReference>
<evidence type="ECO:0000256" key="7">
    <source>
        <dbReference type="ARBA" id="ARBA00023163"/>
    </source>
</evidence>
<comment type="similarity">
    <text evidence="2 10">Belongs to the Mediator complex subunit 31 family.</text>
</comment>
<dbReference type="FunFam" id="1.10.10.1340:FF:000002">
    <property type="entry name" value="Mediator of RNA polymerase II transcription subunit 31"/>
    <property type="match status" value="1"/>
</dbReference>
<protein>
    <recommendedName>
        <fullName evidence="4 10">Mediator of RNA polymerase II transcription subunit 31</fullName>
    </recommendedName>
</protein>
<name>A0A177AMK6_9PEZI</name>
<evidence type="ECO:0000313" key="11">
    <source>
        <dbReference type="EMBL" id="OAF63286.1"/>
    </source>
</evidence>
<evidence type="ECO:0000256" key="4">
    <source>
        <dbReference type="ARBA" id="ARBA00019660"/>
    </source>
</evidence>
<evidence type="ECO:0000256" key="1">
    <source>
        <dbReference type="ARBA" id="ARBA00004123"/>
    </source>
</evidence>
<dbReference type="VEuPathDB" id="FungiDB:GMDG_02831"/>
<dbReference type="eggNOG" id="KOG4086">
    <property type="taxonomic scope" value="Eukaryota"/>
</dbReference>
<dbReference type="GO" id="GO:0016592">
    <property type="term" value="C:mediator complex"/>
    <property type="evidence" value="ECO:0007669"/>
    <property type="project" value="InterPro"/>
</dbReference>
<dbReference type="PANTHER" id="PTHR13186">
    <property type="entry name" value="MEDIATOR OF RNA POLYMERASE II TRANSCRIPTION SUBUNIT 31"/>
    <property type="match status" value="1"/>
</dbReference>
<evidence type="ECO:0000256" key="8">
    <source>
        <dbReference type="ARBA" id="ARBA00023242"/>
    </source>
</evidence>
<accession>A0A177AMK6</accession>
<evidence type="ECO:0000256" key="2">
    <source>
        <dbReference type="ARBA" id="ARBA00006378"/>
    </source>
</evidence>
<dbReference type="EMBL" id="KV441386">
    <property type="protein sequence ID" value="OAF63286.1"/>
    <property type="molecule type" value="Genomic_DNA"/>
</dbReference>
<dbReference type="Proteomes" id="UP000077154">
    <property type="component" value="Unassembled WGS sequence"/>
</dbReference>
<evidence type="ECO:0000256" key="6">
    <source>
        <dbReference type="ARBA" id="ARBA00023159"/>
    </source>
</evidence>
<dbReference type="InterPro" id="IPR038089">
    <property type="entry name" value="Med31_sf"/>
</dbReference>
<dbReference type="GO" id="GO:0003712">
    <property type="term" value="F:transcription coregulator activity"/>
    <property type="evidence" value="ECO:0007669"/>
    <property type="project" value="InterPro"/>
</dbReference>
<proteinExistence type="inferred from homology"/>
<dbReference type="AlphaFoldDB" id="A0A177AMK6"/>
<dbReference type="Pfam" id="PF05669">
    <property type="entry name" value="Med31"/>
    <property type="match status" value="1"/>
</dbReference>
<comment type="subcellular location">
    <subcellularLocation>
        <location evidence="1 10">Nucleus</location>
    </subcellularLocation>
</comment>
<keyword evidence="7 10" id="KW-0804">Transcription</keyword>
<keyword evidence="6 10" id="KW-0010">Activator</keyword>